<keyword evidence="1" id="KW-0614">Plasmid</keyword>
<sequence>MLALDGIEPATPYSSETVLILGVTLSSYVSLLPSVRCPCAYTQARDGRCLRNTWLVGEHINVFKVTGGACRINPKSTTH</sequence>
<dbReference type="Proteomes" id="UP000251166">
    <property type="component" value="Plasmid unnamed3"/>
</dbReference>
<proteinExistence type="predicted"/>
<geneLocation type="plasmid" evidence="1 2">
    <name>unnamed3</name>
</geneLocation>
<organism evidence="1 2">
    <name type="scientific">Rhizobium leguminosarum</name>
    <dbReference type="NCBI Taxonomy" id="384"/>
    <lineage>
        <taxon>Bacteria</taxon>
        <taxon>Pseudomonadati</taxon>
        <taxon>Pseudomonadota</taxon>
        <taxon>Alphaproteobacteria</taxon>
        <taxon>Hyphomicrobiales</taxon>
        <taxon>Rhizobiaceae</taxon>
        <taxon>Rhizobium/Agrobacterium group</taxon>
        <taxon>Rhizobium</taxon>
    </lineage>
</organism>
<accession>A0A2Z4YSF3</accession>
<dbReference type="EMBL" id="CP030763">
    <property type="protein sequence ID" value="AXA44290.1"/>
    <property type="molecule type" value="Genomic_DNA"/>
</dbReference>
<name>A0A2Z4YSF3_RHILE</name>
<gene>
    <name evidence="1" type="ORF">DLJ82_6319</name>
</gene>
<reference evidence="1 2" key="1">
    <citation type="submission" date="2018-07" db="EMBL/GenBank/DDBJ databases">
        <title>Rhizobium leguminosarum strain:ATCC 14479 Genome sequencing and assembly.</title>
        <authorList>
            <person name="Chakraborty R."/>
        </authorList>
    </citation>
    <scope>NUCLEOTIDE SEQUENCE [LARGE SCALE GENOMIC DNA]</scope>
    <source>
        <strain evidence="1 2">ATCC 14479</strain>
        <plasmid evidence="2">Plasmid unnamed3</plasmid>
    </source>
</reference>
<evidence type="ECO:0000313" key="1">
    <source>
        <dbReference type="EMBL" id="AXA44290.1"/>
    </source>
</evidence>
<dbReference type="AlphaFoldDB" id="A0A2Z4YSF3"/>
<evidence type="ECO:0000313" key="2">
    <source>
        <dbReference type="Proteomes" id="UP000251166"/>
    </source>
</evidence>
<protein>
    <submittedName>
        <fullName evidence="1">Uncharacterized protein</fullName>
    </submittedName>
</protein>